<reference evidence="2 3" key="1">
    <citation type="submission" date="2024-09" db="EMBL/GenBank/DDBJ databases">
        <authorList>
            <person name="Sun Q."/>
            <person name="Mori K."/>
        </authorList>
    </citation>
    <scope>NUCLEOTIDE SEQUENCE [LARGE SCALE GENOMIC DNA]</scope>
    <source>
        <strain evidence="2 3">JCM 11201</strain>
    </source>
</reference>
<dbReference type="RefSeq" id="WP_379951597.1">
    <property type="nucleotide sequence ID" value="NZ_JBHMAF010000193.1"/>
</dbReference>
<evidence type="ECO:0000313" key="2">
    <source>
        <dbReference type="EMBL" id="MFB9761424.1"/>
    </source>
</evidence>
<sequence length="55" mass="6327">MDELEKNQQISTDERPLVHPKAKQNVKEIVWTAVGLTGIGVVLYSVEKIYELFIR</sequence>
<keyword evidence="1" id="KW-1133">Transmembrane helix</keyword>
<dbReference type="Proteomes" id="UP001589609">
    <property type="component" value="Unassembled WGS sequence"/>
</dbReference>
<accession>A0ABV5WLH1</accession>
<feature type="transmembrane region" description="Helical" evidence="1">
    <location>
        <begin position="29"/>
        <end position="46"/>
    </location>
</feature>
<dbReference type="EMBL" id="JBHMAF010000193">
    <property type="protein sequence ID" value="MFB9761424.1"/>
    <property type="molecule type" value="Genomic_DNA"/>
</dbReference>
<protein>
    <submittedName>
        <fullName evidence="2">Uncharacterized protein</fullName>
    </submittedName>
</protein>
<keyword evidence="1" id="KW-0472">Membrane</keyword>
<proteinExistence type="predicted"/>
<evidence type="ECO:0000256" key="1">
    <source>
        <dbReference type="SAM" id="Phobius"/>
    </source>
</evidence>
<organism evidence="2 3">
    <name type="scientific">Ectobacillus funiculus</name>
    <dbReference type="NCBI Taxonomy" id="137993"/>
    <lineage>
        <taxon>Bacteria</taxon>
        <taxon>Bacillati</taxon>
        <taxon>Bacillota</taxon>
        <taxon>Bacilli</taxon>
        <taxon>Bacillales</taxon>
        <taxon>Bacillaceae</taxon>
        <taxon>Ectobacillus</taxon>
    </lineage>
</organism>
<keyword evidence="1" id="KW-0812">Transmembrane</keyword>
<gene>
    <name evidence="2" type="ORF">ACFFMS_24565</name>
</gene>
<comment type="caution">
    <text evidence="2">The sequence shown here is derived from an EMBL/GenBank/DDBJ whole genome shotgun (WGS) entry which is preliminary data.</text>
</comment>
<name>A0ABV5WLH1_9BACI</name>
<evidence type="ECO:0000313" key="3">
    <source>
        <dbReference type="Proteomes" id="UP001589609"/>
    </source>
</evidence>
<keyword evidence="3" id="KW-1185">Reference proteome</keyword>